<evidence type="ECO:0000313" key="4">
    <source>
        <dbReference type="Proteomes" id="UP000800235"/>
    </source>
</evidence>
<feature type="transmembrane region" description="Helical" evidence="2">
    <location>
        <begin position="54"/>
        <end position="74"/>
    </location>
</feature>
<feature type="compositionally biased region" description="Low complexity" evidence="1">
    <location>
        <begin position="287"/>
        <end position="300"/>
    </location>
</feature>
<comment type="caution">
    <text evidence="3">The sequence shown here is derived from an EMBL/GenBank/DDBJ whole genome shotgun (WGS) entry which is preliminary data.</text>
</comment>
<gene>
    <name evidence="3" type="ORF">EJ08DRAFT_617919</name>
</gene>
<sequence length="316" mass="33736">MAFGGAALKATQTFLYTLCFCCAGIILGIYSYFLSVEADRNVAIPQWQKAVEGISGIGVVYTIFAIILTCFLGGKAFFAFLAIVLDILLCAGFIALAVLTRDGARSCSGNNVRSPFGTGNANTRGNFGQNGFGTGEGENVTYASSIGFACRLNKVCFAVAIIGAFLFLISAAVQLWLGKHHQKEKKYGPSPKNNYKSGSGNRWFKRKSKAPKHTHDSYTKDAELGAVGAGTGGPAAGHQEYDVEHHKVIGHHHNNADFRPSHETGTTVGGPLEIIGNKYETTTPTHPTTGGYHTGPTGTHVNPYGYENNRTTGTNF</sequence>
<feature type="transmembrane region" description="Helical" evidence="2">
    <location>
        <begin position="80"/>
        <end position="99"/>
    </location>
</feature>
<protein>
    <recommendedName>
        <fullName evidence="5">MARVEL domain-containing protein</fullName>
    </recommendedName>
</protein>
<reference evidence="3" key="1">
    <citation type="journal article" date="2020" name="Stud. Mycol.">
        <title>101 Dothideomycetes genomes: a test case for predicting lifestyles and emergence of pathogens.</title>
        <authorList>
            <person name="Haridas S."/>
            <person name="Albert R."/>
            <person name="Binder M."/>
            <person name="Bloem J."/>
            <person name="Labutti K."/>
            <person name="Salamov A."/>
            <person name="Andreopoulos B."/>
            <person name="Baker S."/>
            <person name="Barry K."/>
            <person name="Bills G."/>
            <person name="Bluhm B."/>
            <person name="Cannon C."/>
            <person name="Castanera R."/>
            <person name="Culley D."/>
            <person name="Daum C."/>
            <person name="Ezra D."/>
            <person name="Gonzalez J."/>
            <person name="Henrissat B."/>
            <person name="Kuo A."/>
            <person name="Liang C."/>
            <person name="Lipzen A."/>
            <person name="Lutzoni F."/>
            <person name="Magnuson J."/>
            <person name="Mondo S."/>
            <person name="Nolan M."/>
            <person name="Ohm R."/>
            <person name="Pangilinan J."/>
            <person name="Park H.-J."/>
            <person name="Ramirez L."/>
            <person name="Alfaro M."/>
            <person name="Sun H."/>
            <person name="Tritt A."/>
            <person name="Yoshinaga Y."/>
            <person name="Zwiers L.-H."/>
            <person name="Turgeon B."/>
            <person name="Goodwin S."/>
            <person name="Spatafora J."/>
            <person name="Crous P."/>
            <person name="Grigoriev I."/>
        </authorList>
    </citation>
    <scope>NUCLEOTIDE SEQUENCE</scope>
    <source>
        <strain evidence="3">CBS 130266</strain>
    </source>
</reference>
<evidence type="ECO:0008006" key="5">
    <source>
        <dbReference type="Google" id="ProtNLM"/>
    </source>
</evidence>
<dbReference type="AlphaFoldDB" id="A0A9P4NJG0"/>
<feature type="region of interest" description="Disordered" evidence="1">
    <location>
        <begin position="183"/>
        <end position="219"/>
    </location>
</feature>
<keyword evidence="2" id="KW-0812">Transmembrane</keyword>
<feature type="compositionally biased region" description="Basic residues" evidence="1">
    <location>
        <begin position="203"/>
        <end position="212"/>
    </location>
</feature>
<dbReference type="OrthoDB" id="5342507at2759"/>
<organism evidence="3 4">
    <name type="scientific">Tothia fuscella</name>
    <dbReference type="NCBI Taxonomy" id="1048955"/>
    <lineage>
        <taxon>Eukaryota</taxon>
        <taxon>Fungi</taxon>
        <taxon>Dikarya</taxon>
        <taxon>Ascomycota</taxon>
        <taxon>Pezizomycotina</taxon>
        <taxon>Dothideomycetes</taxon>
        <taxon>Pleosporomycetidae</taxon>
        <taxon>Venturiales</taxon>
        <taxon>Cylindrosympodiaceae</taxon>
        <taxon>Tothia</taxon>
    </lineage>
</organism>
<accession>A0A9P4NJG0</accession>
<keyword evidence="2" id="KW-1133">Transmembrane helix</keyword>
<feature type="transmembrane region" description="Helical" evidence="2">
    <location>
        <begin position="14"/>
        <end position="33"/>
    </location>
</feature>
<feature type="transmembrane region" description="Helical" evidence="2">
    <location>
        <begin position="155"/>
        <end position="177"/>
    </location>
</feature>
<proteinExistence type="predicted"/>
<evidence type="ECO:0000256" key="2">
    <source>
        <dbReference type="SAM" id="Phobius"/>
    </source>
</evidence>
<evidence type="ECO:0000313" key="3">
    <source>
        <dbReference type="EMBL" id="KAF2424391.1"/>
    </source>
</evidence>
<feature type="region of interest" description="Disordered" evidence="1">
    <location>
        <begin position="287"/>
        <end position="316"/>
    </location>
</feature>
<dbReference type="EMBL" id="MU007075">
    <property type="protein sequence ID" value="KAF2424391.1"/>
    <property type="molecule type" value="Genomic_DNA"/>
</dbReference>
<name>A0A9P4NJG0_9PEZI</name>
<dbReference type="Proteomes" id="UP000800235">
    <property type="component" value="Unassembled WGS sequence"/>
</dbReference>
<keyword evidence="2" id="KW-0472">Membrane</keyword>
<feature type="compositionally biased region" description="Polar residues" evidence="1">
    <location>
        <begin position="191"/>
        <end position="200"/>
    </location>
</feature>
<evidence type="ECO:0000256" key="1">
    <source>
        <dbReference type="SAM" id="MobiDB-lite"/>
    </source>
</evidence>
<keyword evidence="4" id="KW-1185">Reference proteome</keyword>